<feature type="transmembrane region" description="Helical" evidence="6">
    <location>
        <begin position="675"/>
        <end position="701"/>
    </location>
</feature>
<keyword evidence="9" id="KW-1185">Reference proteome</keyword>
<feature type="transmembrane region" description="Helical" evidence="6">
    <location>
        <begin position="292"/>
        <end position="314"/>
    </location>
</feature>
<evidence type="ECO:0000313" key="9">
    <source>
        <dbReference type="Proteomes" id="UP001248581"/>
    </source>
</evidence>
<feature type="transmembrane region" description="Helical" evidence="6">
    <location>
        <begin position="425"/>
        <end position="441"/>
    </location>
</feature>
<sequence>MNKDKLTNKQNRLENTLEAFFFNFRPLHLIIFAALTVFFIIQASEIKPSASFEKMIPKDHEYIGNFLEHKADLNGLGNAIRISVENTQGDIFNKEYQQVLSKIHDEVFYIPGVDRSALKSIWASGVRWMEVTEDGFSGGPVVGSDYNGSEQSLLQLRKNVEKSGQIGALVANNLKSAVIYAPLLEKDPETGLAIDYQVFSQRLETLIRDKYQTDTIKIHITGFAKVVGDLIDGLAQIAVFFAAALLITFVLLYLYSSCLRSALIPLVCSVIAVIWQLGLLKTLGFDLDPYSMLVPFLVFAIAVSHGVQIINAIAHESSNGADKNKAARLAFKALYLPGLIALISDGVGFATLMVIEIEVIQDLAIAASLGVAVIILSNLVLLPILMSYAGVSAKSVQKQIHAEEHGKHRVWNFLASFTAPKRAKVIIYLTVVVSCFGVFLSQDLQTGDLDSGAPELRPDSRYNLDNAFITENYRTSTDIFVVMVKTPQDQCANYLALDAIDQLQSRLNKLPGVQSTTSLVDKTKRIMSGNNEGNIKWYALNRNQVLLDQASIRTPESFNSDCSLVPLFVYLNDHKAQTLTTVVEAVEEFAAEFNRDELIFKLAAGNSGIEAATNIVIEESQYKMLFWVYGVVGFLCLVTFRSIRTVLCIIIPLAITSLLCQALMAQIGIGVKVATLPVIALGVGIGVDYGIYIYTKLLTYLDEGKTLRDAYFNTLKTTGKAVAFTGITLGIGVGTWFFSPIKFQADMGILLTFMFIWNMFGALVMIPALTCLINKKVVKNREHDHTNSKYIEEVTSVIEFEKAS</sequence>
<evidence type="ECO:0000256" key="3">
    <source>
        <dbReference type="ARBA" id="ARBA00022692"/>
    </source>
</evidence>
<feature type="transmembrane region" description="Helical" evidence="6">
    <location>
        <begin position="721"/>
        <end position="741"/>
    </location>
</feature>
<name>A0ABY9TD98_9GAMM</name>
<keyword evidence="3 6" id="KW-0812">Transmembrane</keyword>
<evidence type="ECO:0000313" key="8">
    <source>
        <dbReference type="EMBL" id="WNC66848.1"/>
    </source>
</evidence>
<dbReference type="Proteomes" id="UP001248581">
    <property type="component" value="Chromosome"/>
</dbReference>
<evidence type="ECO:0000256" key="6">
    <source>
        <dbReference type="SAM" id="Phobius"/>
    </source>
</evidence>
<evidence type="ECO:0000256" key="5">
    <source>
        <dbReference type="ARBA" id="ARBA00023136"/>
    </source>
</evidence>
<dbReference type="InterPro" id="IPR000731">
    <property type="entry name" value="SSD"/>
</dbReference>
<feature type="transmembrane region" description="Helical" evidence="6">
    <location>
        <begin position="334"/>
        <end position="357"/>
    </location>
</feature>
<proteinExistence type="predicted"/>
<feature type="transmembrane region" description="Helical" evidence="6">
    <location>
        <begin position="262"/>
        <end position="280"/>
    </location>
</feature>
<feature type="transmembrane region" description="Helical" evidence="6">
    <location>
        <begin position="647"/>
        <end position="669"/>
    </location>
</feature>
<dbReference type="InterPro" id="IPR050545">
    <property type="entry name" value="Mycobact_MmpL"/>
</dbReference>
<reference evidence="9" key="1">
    <citation type="submission" date="2023-09" db="EMBL/GenBank/DDBJ databases">
        <authorList>
            <person name="Zhang C."/>
        </authorList>
    </citation>
    <scope>NUCLEOTIDE SEQUENCE [LARGE SCALE GENOMIC DNA]</scope>
    <source>
        <strain evidence="9">SQ345</strain>
    </source>
</reference>
<feature type="domain" description="SSD" evidence="7">
    <location>
        <begin position="262"/>
        <end position="388"/>
    </location>
</feature>
<keyword evidence="2" id="KW-1003">Cell membrane</keyword>
<dbReference type="InterPro" id="IPR004869">
    <property type="entry name" value="MMPL_dom"/>
</dbReference>
<feature type="transmembrane region" description="Helical" evidence="6">
    <location>
        <begin position="747"/>
        <end position="773"/>
    </location>
</feature>
<feature type="transmembrane region" description="Helical" evidence="6">
    <location>
        <begin position="233"/>
        <end position="255"/>
    </location>
</feature>
<feature type="transmembrane region" description="Helical" evidence="6">
    <location>
        <begin position="624"/>
        <end position="640"/>
    </location>
</feature>
<gene>
    <name evidence="8" type="ORF">RI845_09880</name>
</gene>
<dbReference type="PANTHER" id="PTHR33406">
    <property type="entry name" value="MEMBRANE PROTEIN MJ1562-RELATED"/>
    <property type="match status" value="1"/>
</dbReference>
<evidence type="ECO:0000256" key="2">
    <source>
        <dbReference type="ARBA" id="ARBA00022475"/>
    </source>
</evidence>
<dbReference type="Gene3D" id="1.20.1640.10">
    <property type="entry name" value="Multidrug efflux transporter AcrB transmembrane domain"/>
    <property type="match status" value="2"/>
</dbReference>
<dbReference type="RefSeq" id="WP_348386013.1">
    <property type="nucleotide sequence ID" value="NZ_CP134146.1"/>
</dbReference>
<accession>A0ABY9TD98</accession>
<comment type="subcellular location">
    <subcellularLocation>
        <location evidence="1">Cell membrane</location>
        <topology evidence="1">Multi-pass membrane protein</topology>
    </subcellularLocation>
</comment>
<dbReference type="EMBL" id="CP134146">
    <property type="protein sequence ID" value="WNC66848.1"/>
    <property type="molecule type" value="Genomic_DNA"/>
</dbReference>
<evidence type="ECO:0000256" key="4">
    <source>
        <dbReference type="ARBA" id="ARBA00022989"/>
    </source>
</evidence>
<organism evidence="8 9">
    <name type="scientific">Thalassotalea nanhaiensis</name>
    <dbReference type="NCBI Taxonomy" id="3065648"/>
    <lineage>
        <taxon>Bacteria</taxon>
        <taxon>Pseudomonadati</taxon>
        <taxon>Pseudomonadota</taxon>
        <taxon>Gammaproteobacteria</taxon>
        <taxon>Alteromonadales</taxon>
        <taxon>Colwelliaceae</taxon>
        <taxon>Thalassotalea</taxon>
    </lineage>
</organism>
<dbReference type="SUPFAM" id="SSF82866">
    <property type="entry name" value="Multidrug efflux transporter AcrB transmembrane domain"/>
    <property type="match status" value="2"/>
</dbReference>
<feature type="transmembrane region" description="Helical" evidence="6">
    <location>
        <begin position="20"/>
        <end position="41"/>
    </location>
</feature>
<feature type="transmembrane region" description="Helical" evidence="6">
    <location>
        <begin position="363"/>
        <end position="391"/>
    </location>
</feature>
<keyword evidence="5 6" id="KW-0472">Membrane</keyword>
<protein>
    <submittedName>
        <fullName evidence="8">MMPL family transporter</fullName>
    </submittedName>
</protein>
<evidence type="ECO:0000256" key="1">
    <source>
        <dbReference type="ARBA" id="ARBA00004651"/>
    </source>
</evidence>
<dbReference type="PANTHER" id="PTHR33406:SF10">
    <property type="entry name" value="SSD DOMAIN-CONTAINING PROTEIN"/>
    <property type="match status" value="1"/>
</dbReference>
<evidence type="ECO:0000259" key="7">
    <source>
        <dbReference type="PROSITE" id="PS50156"/>
    </source>
</evidence>
<dbReference type="PROSITE" id="PS50156">
    <property type="entry name" value="SSD"/>
    <property type="match status" value="1"/>
</dbReference>
<keyword evidence="4 6" id="KW-1133">Transmembrane helix</keyword>
<dbReference type="Pfam" id="PF03176">
    <property type="entry name" value="MMPL"/>
    <property type="match status" value="2"/>
</dbReference>